<accession>H6L052</accession>
<protein>
    <submittedName>
        <fullName evidence="3">Uncharacterized protein</fullName>
    </submittedName>
</protein>
<proteinExistence type="predicted"/>
<feature type="transmembrane region" description="Helical" evidence="2">
    <location>
        <begin position="6"/>
        <end position="26"/>
    </location>
</feature>
<dbReference type="KEGG" id="sgn:SGRA_3492"/>
<name>H6L052_SAPGL</name>
<evidence type="ECO:0000313" key="3">
    <source>
        <dbReference type="EMBL" id="AFC26216.1"/>
    </source>
</evidence>
<feature type="region of interest" description="Disordered" evidence="1">
    <location>
        <begin position="200"/>
        <end position="232"/>
    </location>
</feature>
<sequence length="232" mass="26461">MRFFDYLLFMFLGALGGAAGYHFFILGQNLEKKDPMPQAKQQILLERIKEVAKLVTVEGEFSNVHEYNSFYAYDISPLRKKALVKVKAKVAVGYDLSQLDWEVDEVQKIVRVRNLPDPQILSIDHDLEYYDIQEGVFNAFNEDELTSINVVVKKMLREEAQESELMGKARREGLRNLGLIKLLVEQNGWTFEAIRAPQKNIEEQQTTPPSADSMIKIKIPPLAEPKGSKGSD</sequence>
<dbReference type="HOGENOM" id="CLU_100162_0_0_10"/>
<dbReference type="InterPro" id="IPR025324">
    <property type="entry name" value="DUF4230"/>
</dbReference>
<evidence type="ECO:0000256" key="1">
    <source>
        <dbReference type="SAM" id="MobiDB-lite"/>
    </source>
</evidence>
<evidence type="ECO:0000256" key="2">
    <source>
        <dbReference type="SAM" id="Phobius"/>
    </source>
</evidence>
<dbReference type="EMBL" id="CP002831">
    <property type="protein sequence ID" value="AFC26216.1"/>
    <property type="molecule type" value="Genomic_DNA"/>
</dbReference>
<dbReference type="RefSeq" id="WP_015693808.1">
    <property type="nucleotide sequence ID" value="NC_016940.1"/>
</dbReference>
<evidence type="ECO:0000313" key="4">
    <source>
        <dbReference type="Proteomes" id="UP000007519"/>
    </source>
</evidence>
<keyword evidence="2" id="KW-0472">Membrane</keyword>
<dbReference type="eggNOG" id="ENOG502Z9DG">
    <property type="taxonomic scope" value="Bacteria"/>
</dbReference>
<keyword evidence="2" id="KW-1133">Transmembrane helix</keyword>
<dbReference type="OrthoDB" id="669131at2"/>
<dbReference type="Proteomes" id="UP000007519">
    <property type="component" value="Chromosome"/>
</dbReference>
<dbReference type="Pfam" id="PF14014">
    <property type="entry name" value="DUF4230"/>
    <property type="match status" value="1"/>
</dbReference>
<dbReference type="STRING" id="984262.SGRA_3492"/>
<keyword evidence="4" id="KW-1185">Reference proteome</keyword>
<keyword evidence="2" id="KW-0812">Transmembrane</keyword>
<reference evidence="3 4" key="1">
    <citation type="journal article" date="2012" name="Stand. Genomic Sci.">
        <title>Complete genome sequencing and analysis of Saprospira grandis str. Lewin, a predatory marine bacterium.</title>
        <authorList>
            <person name="Saw J.H."/>
            <person name="Yuryev A."/>
            <person name="Kanbe M."/>
            <person name="Hou S."/>
            <person name="Young A.G."/>
            <person name="Aizawa S."/>
            <person name="Alam M."/>
        </authorList>
    </citation>
    <scope>NUCLEOTIDE SEQUENCE [LARGE SCALE GENOMIC DNA]</scope>
    <source>
        <strain evidence="3 4">Lewin</strain>
    </source>
</reference>
<gene>
    <name evidence="3" type="ordered locus">SGRA_3492</name>
</gene>
<dbReference type="AlphaFoldDB" id="H6L052"/>
<organism evidence="3 4">
    <name type="scientific">Saprospira grandis (strain Lewin)</name>
    <dbReference type="NCBI Taxonomy" id="984262"/>
    <lineage>
        <taxon>Bacteria</taxon>
        <taxon>Pseudomonadati</taxon>
        <taxon>Bacteroidota</taxon>
        <taxon>Saprospiria</taxon>
        <taxon>Saprospirales</taxon>
        <taxon>Saprospiraceae</taxon>
        <taxon>Saprospira</taxon>
    </lineage>
</organism>